<feature type="domain" description="2Fe-2S ferredoxin-type" evidence="28">
    <location>
        <begin position="33"/>
        <end position="127"/>
    </location>
</feature>
<keyword evidence="18 27" id="KW-0520">NAD</keyword>
<evidence type="ECO:0000256" key="24">
    <source>
        <dbReference type="ARBA" id="ARBA00030032"/>
    </source>
</evidence>
<comment type="similarity">
    <text evidence="4 27">Belongs to the NqrF family.</text>
</comment>
<evidence type="ECO:0000256" key="4">
    <source>
        <dbReference type="ARBA" id="ARBA00005570"/>
    </source>
</evidence>
<evidence type="ECO:0000256" key="23">
    <source>
        <dbReference type="ARBA" id="ARBA00023201"/>
    </source>
</evidence>
<dbReference type="FunFam" id="3.40.50.80:FF:000014">
    <property type="entry name" value="Na(+)-translocating NADH-quinone reductase subunit F"/>
    <property type="match status" value="1"/>
</dbReference>
<keyword evidence="8 27" id="KW-0813">Transport</keyword>
<evidence type="ECO:0000259" key="29">
    <source>
        <dbReference type="PROSITE" id="PS51384"/>
    </source>
</evidence>
<evidence type="ECO:0000256" key="25">
    <source>
        <dbReference type="ARBA" id="ARBA00030787"/>
    </source>
</evidence>
<evidence type="ECO:0000256" key="10">
    <source>
        <dbReference type="ARBA" id="ARBA00022519"/>
    </source>
</evidence>
<feature type="domain" description="FAD-binding FR-type" evidence="29">
    <location>
        <begin position="130"/>
        <end position="270"/>
    </location>
</feature>
<evidence type="ECO:0000256" key="1">
    <source>
        <dbReference type="ARBA" id="ARBA00001974"/>
    </source>
</evidence>
<dbReference type="Gene3D" id="2.40.30.10">
    <property type="entry name" value="Translation factors"/>
    <property type="match status" value="1"/>
</dbReference>
<evidence type="ECO:0000256" key="2">
    <source>
        <dbReference type="ARBA" id="ARBA00002972"/>
    </source>
</evidence>
<keyword evidence="19 27" id="KW-0915">Sodium</keyword>
<comment type="function">
    <text evidence="2 27">NQR complex catalyzes the reduction of ubiquinone-1 to ubiquinol by two successive reactions, coupled with the transport of Na(+) ions from the cytoplasm to the periplasm. The first step is catalyzed by NqrF, which accepts electrons from NADH and reduces ubiquinone-1 to ubisemiquinone by a one-electron transfer pathway.</text>
</comment>
<dbReference type="Pfam" id="PF00111">
    <property type="entry name" value="Fer2"/>
    <property type="match status" value="1"/>
</dbReference>
<dbReference type="PROSITE" id="PS51384">
    <property type="entry name" value="FAD_FR"/>
    <property type="match status" value="1"/>
</dbReference>
<organism evidence="30 31">
    <name type="scientific">Desulfuromusa kysingii</name>
    <dbReference type="NCBI Taxonomy" id="37625"/>
    <lineage>
        <taxon>Bacteria</taxon>
        <taxon>Pseudomonadati</taxon>
        <taxon>Thermodesulfobacteriota</taxon>
        <taxon>Desulfuromonadia</taxon>
        <taxon>Desulfuromonadales</taxon>
        <taxon>Geopsychrobacteraceae</taxon>
        <taxon>Desulfuromusa</taxon>
    </lineage>
</organism>
<evidence type="ECO:0000256" key="14">
    <source>
        <dbReference type="ARBA" id="ARBA00022827"/>
    </source>
</evidence>
<dbReference type="PIRSF" id="PIRSF000044">
    <property type="entry name" value="Cis_Diol_DH_RD"/>
    <property type="match status" value="1"/>
</dbReference>
<dbReference type="InterPro" id="IPR039261">
    <property type="entry name" value="FNR_nucleotide-bd"/>
</dbReference>
<keyword evidence="27" id="KW-1133">Transmembrane helix</keyword>
<evidence type="ECO:0000313" key="30">
    <source>
        <dbReference type="EMBL" id="SEA78203.1"/>
    </source>
</evidence>
<dbReference type="InterPro" id="IPR036010">
    <property type="entry name" value="2Fe-2S_ferredoxin-like_sf"/>
</dbReference>
<dbReference type="CDD" id="cd06188">
    <property type="entry name" value="NADH_quinone_reductase"/>
    <property type="match status" value="1"/>
</dbReference>
<evidence type="ECO:0000256" key="3">
    <source>
        <dbReference type="ARBA" id="ARBA00004533"/>
    </source>
</evidence>
<keyword evidence="13 27" id="KW-0479">Metal-binding</keyword>
<keyword evidence="15 27" id="KW-1278">Translocase</keyword>
<dbReference type="GO" id="GO:0016655">
    <property type="term" value="F:oxidoreductase activity, acting on NAD(P)H, quinone or similar compound as acceptor"/>
    <property type="evidence" value="ECO:0007669"/>
    <property type="project" value="InterPro"/>
</dbReference>
<keyword evidence="10" id="KW-0997">Cell inner membrane</keyword>
<gene>
    <name evidence="27" type="primary">nqrF</name>
    <name evidence="30" type="ORF">SAMN05660420_03171</name>
</gene>
<feature type="binding site" evidence="27">
    <location>
        <position position="111"/>
    </location>
    <ligand>
        <name>[2Fe-2S] cluster</name>
        <dbReference type="ChEBI" id="CHEBI:190135"/>
    </ligand>
</feature>
<dbReference type="Gene3D" id="3.40.50.80">
    <property type="entry name" value="Nucleotide-binding domain of ferredoxin-NADP reductase (FNR) module"/>
    <property type="match status" value="1"/>
</dbReference>
<dbReference type="Pfam" id="PF00970">
    <property type="entry name" value="FAD_binding_6"/>
    <property type="match status" value="1"/>
</dbReference>
<evidence type="ECO:0000256" key="7">
    <source>
        <dbReference type="ARBA" id="ARBA00019729"/>
    </source>
</evidence>
<dbReference type="GO" id="GO:0051537">
    <property type="term" value="F:2 iron, 2 sulfur cluster binding"/>
    <property type="evidence" value="ECO:0007669"/>
    <property type="project" value="UniProtKB-KW"/>
</dbReference>
<evidence type="ECO:0000256" key="12">
    <source>
        <dbReference type="ARBA" id="ARBA00022714"/>
    </source>
</evidence>
<keyword evidence="31" id="KW-1185">Reference proteome</keyword>
<comment type="subcellular location">
    <subcellularLocation>
        <location evidence="3">Cell inner membrane</location>
    </subcellularLocation>
    <subcellularLocation>
        <location evidence="27">Cell membrane</location>
        <topology evidence="27">Single-pass membrane protein</topology>
    </subcellularLocation>
</comment>
<proteinExistence type="inferred from homology"/>
<sequence length="408" mass="45742">MELVIVGSTMFTGIILALVAIILVARKSLVPSGEIHFYINDDPDKTITTKPGGKLLGALADQGIFIPSACGGGGTCGQCKVHVFEGGGDILPTETGFINKREAREGLRLGCQVGVKQDMKLGIPAEIFDIKKWECTVRSNHGRATFIKELIVDLPEGEDCDFRAGGYIQIEAPPHELSYSEFDIEDEYKEDWDKFDLWRFKSVVKEPIMRAYSMASYPLEKGMIMLNVRCCPPPPNAPDAPPGQMSSFIFNLKPGDKVTISGPYGEFFARDTDNEMVFIGGGAGMAPMRSHIYDQLLRLHSTRKMTYWYGARSLKEMFYVDELNELQEKFPNFKWYCALSDPLPEDNWTGPVGFIHNVLYDLYIKDHEAPEDCEYYMCGPPLMANAVTNMLLDQGVERENIMFDDFGP</sequence>
<dbReference type="InterPro" id="IPR010205">
    <property type="entry name" value="NqrF"/>
</dbReference>
<keyword evidence="17 27" id="KW-0411">Iron-sulfur</keyword>
<keyword evidence="20 27" id="KW-0406">Ion transport</keyword>
<dbReference type="AlphaFoldDB" id="A0A1H4DZJ7"/>
<evidence type="ECO:0000256" key="6">
    <source>
        <dbReference type="ARBA" id="ARBA00013099"/>
    </source>
</evidence>
<dbReference type="RefSeq" id="WP_092350629.1">
    <property type="nucleotide sequence ID" value="NZ_FNQN01000012.1"/>
</dbReference>
<protein>
    <recommendedName>
        <fullName evidence="7 27">Na(+)-translocating NADH-quinone reductase subunit F</fullName>
        <shortName evidence="27">Na(+)-NQR subunit F</shortName>
        <shortName evidence="27">Na(+)-translocating NQR subunit F</shortName>
        <ecNumber evidence="6 27">7.2.1.1</ecNumber>
    </recommendedName>
    <alternativeName>
        <fullName evidence="25 27">NQR complex subunit F</fullName>
    </alternativeName>
    <alternativeName>
        <fullName evidence="24 27">NQR-1 subunit F</fullName>
    </alternativeName>
</protein>
<dbReference type="NCBIfam" id="TIGR01941">
    <property type="entry name" value="nqrF"/>
    <property type="match status" value="1"/>
</dbReference>
<dbReference type="EC" id="7.2.1.1" evidence="6 27"/>
<feature type="binding site" evidence="27">
    <location>
        <position position="70"/>
    </location>
    <ligand>
        <name>[2Fe-2S] cluster</name>
        <dbReference type="ChEBI" id="CHEBI:190135"/>
    </ligand>
</feature>
<evidence type="ECO:0000256" key="21">
    <source>
        <dbReference type="ARBA" id="ARBA00023075"/>
    </source>
</evidence>
<evidence type="ECO:0000256" key="5">
    <source>
        <dbReference type="ARBA" id="ARBA00011309"/>
    </source>
</evidence>
<evidence type="ECO:0000259" key="28">
    <source>
        <dbReference type="PROSITE" id="PS51085"/>
    </source>
</evidence>
<dbReference type="SUPFAM" id="SSF54292">
    <property type="entry name" value="2Fe-2S ferredoxin-like"/>
    <property type="match status" value="1"/>
</dbReference>
<comment type="cofactor">
    <cofactor evidence="1 27">
        <name>FAD</name>
        <dbReference type="ChEBI" id="CHEBI:57692"/>
    </cofactor>
</comment>
<dbReference type="InterPro" id="IPR008333">
    <property type="entry name" value="Cbr1-like_FAD-bd_dom"/>
</dbReference>
<dbReference type="SUPFAM" id="SSF63380">
    <property type="entry name" value="Riboflavin synthase domain-like"/>
    <property type="match status" value="1"/>
</dbReference>
<dbReference type="InterPro" id="IPR017927">
    <property type="entry name" value="FAD-bd_FR_type"/>
</dbReference>
<keyword evidence="9 27" id="KW-1003">Cell membrane</keyword>
<dbReference type="GO" id="GO:0006814">
    <property type="term" value="P:sodium ion transport"/>
    <property type="evidence" value="ECO:0007669"/>
    <property type="project" value="UniProtKB-UniRule"/>
</dbReference>
<keyword evidence="27" id="KW-0812">Transmembrane</keyword>
<dbReference type="OrthoDB" id="9806195at2"/>
<comment type="catalytic activity">
    <reaction evidence="26 27">
        <text>a ubiquinone + n Na(+)(in) + NADH + H(+) = a ubiquinol + n Na(+)(out) + NAD(+)</text>
        <dbReference type="Rhea" id="RHEA:47748"/>
        <dbReference type="Rhea" id="RHEA-COMP:9565"/>
        <dbReference type="Rhea" id="RHEA-COMP:9566"/>
        <dbReference type="ChEBI" id="CHEBI:15378"/>
        <dbReference type="ChEBI" id="CHEBI:16389"/>
        <dbReference type="ChEBI" id="CHEBI:17976"/>
        <dbReference type="ChEBI" id="CHEBI:29101"/>
        <dbReference type="ChEBI" id="CHEBI:57540"/>
        <dbReference type="ChEBI" id="CHEBI:57945"/>
        <dbReference type="EC" id="7.2.1.1"/>
    </reaction>
</comment>
<evidence type="ECO:0000256" key="15">
    <source>
        <dbReference type="ARBA" id="ARBA00022967"/>
    </source>
</evidence>
<evidence type="ECO:0000256" key="26">
    <source>
        <dbReference type="ARBA" id="ARBA00048891"/>
    </source>
</evidence>
<feature type="transmembrane region" description="Helical" evidence="27">
    <location>
        <begin position="6"/>
        <end position="25"/>
    </location>
</feature>
<dbReference type="InterPro" id="IPR012675">
    <property type="entry name" value="Beta-grasp_dom_sf"/>
</dbReference>
<dbReference type="STRING" id="37625.SAMN05660420_03171"/>
<evidence type="ECO:0000313" key="31">
    <source>
        <dbReference type="Proteomes" id="UP000199409"/>
    </source>
</evidence>
<feature type="binding site" evidence="27">
    <location>
        <position position="76"/>
    </location>
    <ligand>
        <name>[2Fe-2S] cluster</name>
        <dbReference type="ChEBI" id="CHEBI:190135"/>
    </ligand>
</feature>
<keyword evidence="23 27" id="KW-0739">Sodium transport</keyword>
<evidence type="ECO:0000256" key="16">
    <source>
        <dbReference type="ARBA" id="ARBA00023004"/>
    </source>
</evidence>
<dbReference type="PANTHER" id="PTHR43644:SF1">
    <property type="entry name" value="NAD(P)H-FLAVIN REDUCTASE"/>
    <property type="match status" value="1"/>
</dbReference>
<keyword evidence="12 27" id="KW-0001">2Fe-2S</keyword>
<dbReference type="EMBL" id="FNQN01000012">
    <property type="protein sequence ID" value="SEA78203.1"/>
    <property type="molecule type" value="Genomic_DNA"/>
</dbReference>
<dbReference type="GO" id="GO:0005886">
    <property type="term" value="C:plasma membrane"/>
    <property type="evidence" value="ECO:0007669"/>
    <property type="project" value="UniProtKB-SubCell"/>
</dbReference>
<keyword evidence="16 27" id="KW-0408">Iron</keyword>
<evidence type="ECO:0000256" key="18">
    <source>
        <dbReference type="ARBA" id="ARBA00023027"/>
    </source>
</evidence>
<dbReference type="InterPro" id="IPR017938">
    <property type="entry name" value="Riboflavin_synthase-like_b-brl"/>
</dbReference>
<accession>A0A1H4DZJ7</accession>
<feature type="binding site" evidence="27">
    <location>
        <position position="79"/>
    </location>
    <ligand>
        <name>[2Fe-2S] cluster</name>
        <dbReference type="ChEBI" id="CHEBI:190135"/>
    </ligand>
</feature>
<dbReference type="Pfam" id="PF00175">
    <property type="entry name" value="NAD_binding_1"/>
    <property type="match status" value="1"/>
</dbReference>
<evidence type="ECO:0000256" key="19">
    <source>
        <dbReference type="ARBA" id="ARBA00023053"/>
    </source>
</evidence>
<evidence type="ECO:0000256" key="20">
    <source>
        <dbReference type="ARBA" id="ARBA00023065"/>
    </source>
</evidence>
<evidence type="ECO:0000256" key="11">
    <source>
        <dbReference type="ARBA" id="ARBA00022630"/>
    </source>
</evidence>
<keyword evidence="22 27" id="KW-0472">Membrane</keyword>
<dbReference type="PRINTS" id="PR00371">
    <property type="entry name" value="FPNCR"/>
</dbReference>
<dbReference type="Gene3D" id="3.10.20.30">
    <property type="match status" value="1"/>
</dbReference>
<evidence type="ECO:0000256" key="27">
    <source>
        <dbReference type="HAMAP-Rule" id="MF_00430"/>
    </source>
</evidence>
<dbReference type="Proteomes" id="UP000199409">
    <property type="component" value="Unassembled WGS sequence"/>
</dbReference>
<keyword evidence="14 27" id="KW-0274">FAD</keyword>
<evidence type="ECO:0000256" key="17">
    <source>
        <dbReference type="ARBA" id="ARBA00023014"/>
    </source>
</evidence>
<evidence type="ECO:0000256" key="22">
    <source>
        <dbReference type="ARBA" id="ARBA00023136"/>
    </source>
</evidence>
<comment type="subunit">
    <text evidence="5 27">Composed of six subunits; NqrA, NqrB, NqrC, NqrD, NqrE and NqrF.</text>
</comment>
<keyword evidence="21 27" id="KW-0830">Ubiquinone</keyword>
<evidence type="ECO:0000256" key="9">
    <source>
        <dbReference type="ARBA" id="ARBA00022475"/>
    </source>
</evidence>
<dbReference type="GO" id="GO:0046872">
    <property type="term" value="F:metal ion binding"/>
    <property type="evidence" value="ECO:0007669"/>
    <property type="project" value="UniProtKB-KW"/>
</dbReference>
<dbReference type="SUPFAM" id="SSF52343">
    <property type="entry name" value="Ferredoxin reductase-like, C-terminal NADP-linked domain"/>
    <property type="match status" value="1"/>
</dbReference>
<evidence type="ECO:0000256" key="8">
    <source>
        <dbReference type="ARBA" id="ARBA00022448"/>
    </source>
</evidence>
<dbReference type="InterPro" id="IPR001709">
    <property type="entry name" value="Flavoprot_Pyr_Nucl_cyt_Rdtase"/>
</dbReference>
<name>A0A1H4DZJ7_9BACT</name>
<dbReference type="PANTHER" id="PTHR43644">
    <property type="entry name" value="NA(+)-TRANSLOCATING NADH-QUINONE REDUCTASE SUBUNIT"/>
    <property type="match status" value="1"/>
</dbReference>
<dbReference type="InterPro" id="IPR001433">
    <property type="entry name" value="OxRdtase_FAD/NAD-bd"/>
</dbReference>
<reference evidence="30 31" key="1">
    <citation type="submission" date="2016-10" db="EMBL/GenBank/DDBJ databases">
        <authorList>
            <person name="de Groot N.N."/>
        </authorList>
    </citation>
    <scope>NUCLEOTIDE SEQUENCE [LARGE SCALE GENOMIC DNA]</scope>
    <source>
        <strain evidence="30 31">DSM 7343</strain>
    </source>
</reference>
<evidence type="ECO:0000256" key="13">
    <source>
        <dbReference type="ARBA" id="ARBA00022723"/>
    </source>
</evidence>
<dbReference type="HAMAP" id="MF_00430">
    <property type="entry name" value="NqrF"/>
    <property type="match status" value="1"/>
</dbReference>
<comment type="cofactor">
    <cofactor evidence="27">
        <name>[2Fe-2S] cluster</name>
        <dbReference type="ChEBI" id="CHEBI:190135"/>
    </cofactor>
    <text evidence="27">Binds 1 [2Fe-2S] cluster.</text>
</comment>
<dbReference type="PROSITE" id="PS51085">
    <property type="entry name" value="2FE2S_FER_2"/>
    <property type="match status" value="1"/>
</dbReference>
<dbReference type="InterPro" id="IPR001041">
    <property type="entry name" value="2Fe-2S_ferredoxin-type"/>
</dbReference>
<keyword evidence="11 27" id="KW-0285">Flavoprotein</keyword>
<dbReference type="GO" id="GO:0009055">
    <property type="term" value="F:electron transfer activity"/>
    <property type="evidence" value="ECO:0007669"/>
    <property type="project" value="UniProtKB-UniRule"/>
</dbReference>